<sequence>MAEPRTADAVAGTTAMVETAIRPRKVPSTMDEYIKAVQRRRAEFHPSDEARTTQRGYVVDPVGAAPHGAPIHAMTMSLDASILLTGGADGYVRWYDLFASLNGKNMLTQNLRNTFVEGVSKGGVLTTWWGHSHWETDEDMQQARDVPYSPVHSLACQRDALWGVSGGEAGHINLWGLRHGPGSTRHVFRQHKGPVSALALDPTETCLLSGGWDRGVHQWDLQTGKIVRSYEGHSGQISDVVFRPTGTPYPSSWASSPEEANDELDVDMSLIKDSSPQADDELEKELKRTLAEETSSDKSDEQDPALASDRDADGEAEGEADNDSLFGDEEDKDGVEDKMHVDEEEEDGDADGDTDMDEPLAKETKAETSADAKLTLPTKPTSTGISLVLPGQRADDAPKAPTASNPTPALKETVTKSLPKPLFGSMNVSWQYDADVSTFSSDVMLTSTLSGQVLLWDRRVDTKNKHGVRALALPQGTPPWCAGVCWNHAGDKIYVGRRNETVEEWDVRMLPDASRPDTVDRSQFGRAPKHVNTLHLPRGSGPVSSVAMMPNNRHIVCGSFDNVRLWDMQASADVDVPFKIVAGHHGGTISQILIDPCARFLLTSSGDRGWFSSSTETLLLHEIMTL</sequence>
<dbReference type="Proteomes" id="UP000037751">
    <property type="component" value="Unassembled WGS sequence"/>
</dbReference>
<dbReference type="OrthoDB" id="10260946at2759"/>
<name>A0A0M9VNY8_9BASI</name>
<dbReference type="Gene3D" id="2.130.10.10">
    <property type="entry name" value="YVTN repeat-like/Quinoprotein amine dehydrogenase"/>
    <property type="match status" value="2"/>
</dbReference>
<feature type="domain" description="Transcription factor spt8 beta-propeller" evidence="5">
    <location>
        <begin position="57"/>
        <end position="296"/>
    </location>
</feature>
<evidence type="ECO:0000313" key="6">
    <source>
        <dbReference type="EMBL" id="KOS13839.1"/>
    </source>
</evidence>
<proteinExistence type="predicted"/>
<comment type="caution">
    <text evidence="6">The sequence shown here is derived from an EMBL/GenBank/DDBJ whole genome shotgun (WGS) entry which is preliminary data.</text>
</comment>
<dbReference type="STRING" id="77020.A0A0M9VNY8"/>
<feature type="repeat" description="WD" evidence="3">
    <location>
        <begin position="64"/>
        <end position="97"/>
    </location>
</feature>
<keyword evidence="2" id="KW-0677">Repeat</keyword>
<dbReference type="PANTHER" id="PTHR19848">
    <property type="entry name" value="WD40 REPEAT PROTEIN"/>
    <property type="match status" value="1"/>
</dbReference>
<dbReference type="EMBL" id="LGAV01000005">
    <property type="protein sequence ID" value="KOS13839.1"/>
    <property type="molecule type" value="Genomic_DNA"/>
</dbReference>
<evidence type="ECO:0000256" key="1">
    <source>
        <dbReference type="ARBA" id="ARBA00022574"/>
    </source>
</evidence>
<dbReference type="SUPFAM" id="SSF50978">
    <property type="entry name" value="WD40 repeat-like"/>
    <property type="match status" value="1"/>
</dbReference>
<dbReference type="PROSITE" id="PS50294">
    <property type="entry name" value="WD_REPEATS_REGION"/>
    <property type="match status" value="1"/>
</dbReference>
<keyword evidence="1 3" id="KW-0853">WD repeat</keyword>
<dbReference type="InterPro" id="IPR001680">
    <property type="entry name" value="WD40_rpt"/>
</dbReference>
<dbReference type="AlphaFoldDB" id="A0A0M9VNY8"/>
<dbReference type="Pfam" id="PF23798">
    <property type="entry name" value="Beta-prop_SPT8"/>
    <property type="match status" value="2"/>
</dbReference>
<keyword evidence="7" id="KW-1185">Reference proteome</keyword>
<gene>
    <name evidence="6" type="ORF">Malapachy_1844</name>
</gene>
<evidence type="ECO:0000256" key="2">
    <source>
        <dbReference type="ARBA" id="ARBA00022737"/>
    </source>
</evidence>
<dbReference type="InterPro" id="IPR015943">
    <property type="entry name" value="WD40/YVTN_repeat-like_dom_sf"/>
</dbReference>
<feature type="region of interest" description="Disordered" evidence="4">
    <location>
        <begin position="362"/>
        <end position="410"/>
    </location>
</feature>
<feature type="domain" description="Transcription factor spt8 beta-propeller" evidence="5">
    <location>
        <begin position="441"/>
        <end position="623"/>
    </location>
</feature>
<feature type="compositionally biased region" description="Acidic residues" evidence="4">
    <location>
        <begin position="314"/>
        <end position="334"/>
    </location>
</feature>
<dbReference type="InterPro" id="IPR057544">
    <property type="entry name" value="Beta-prop_SPT8"/>
</dbReference>
<dbReference type="VEuPathDB" id="FungiDB:Malapachy_1844"/>
<protein>
    <submittedName>
        <fullName evidence="6">Wd40 repeat-like protein</fullName>
    </submittedName>
</protein>
<evidence type="ECO:0000259" key="5">
    <source>
        <dbReference type="Pfam" id="PF23798"/>
    </source>
</evidence>
<evidence type="ECO:0000256" key="3">
    <source>
        <dbReference type="PROSITE-ProRule" id="PRU00221"/>
    </source>
</evidence>
<dbReference type="RefSeq" id="XP_017991471.1">
    <property type="nucleotide sequence ID" value="XM_018136340.1"/>
</dbReference>
<evidence type="ECO:0000313" key="7">
    <source>
        <dbReference type="Proteomes" id="UP000037751"/>
    </source>
</evidence>
<dbReference type="SMART" id="SM00320">
    <property type="entry name" value="WD40"/>
    <property type="match status" value="7"/>
</dbReference>
<evidence type="ECO:0000256" key="4">
    <source>
        <dbReference type="SAM" id="MobiDB-lite"/>
    </source>
</evidence>
<reference evidence="6 7" key="1">
    <citation type="submission" date="2015-07" db="EMBL/GenBank/DDBJ databases">
        <title>Draft Genome Sequence of Malassezia furfur CBS1878 and Malassezia pachydermatis CBS1879.</title>
        <authorList>
            <person name="Triana S."/>
            <person name="Ohm R."/>
            <person name="Gonzalez A."/>
            <person name="DeCock H."/>
            <person name="Restrepo S."/>
            <person name="Celis A."/>
        </authorList>
    </citation>
    <scope>NUCLEOTIDE SEQUENCE [LARGE SCALE GENOMIC DNA]</scope>
    <source>
        <strain evidence="6 7">CBS 1879</strain>
    </source>
</reference>
<dbReference type="PROSITE" id="PS50082">
    <property type="entry name" value="WD_REPEATS_2"/>
    <property type="match status" value="2"/>
</dbReference>
<dbReference type="GeneID" id="28728215"/>
<feature type="repeat" description="WD" evidence="3">
    <location>
        <begin position="188"/>
        <end position="229"/>
    </location>
</feature>
<feature type="region of interest" description="Disordered" evidence="4">
    <location>
        <begin position="274"/>
        <end position="335"/>
    </location>
</feature>
<dbReference type="InterPro" id="IPR036322">
    <property type="entry name" value="WD40_repeat_dom_sf"/>
</dbReference>
<organism evidence="6 7">
    <name type="scientific">Malassezia pachydermatis</name>
    <dbReference type="NCBI Taxonomy" id="77020"/>
    <lineage>
        <taxon>Eukaryota</taxon>
        <taxon>Fungi</taxon>
        <taxon>Dikarya</taxon>
        <taxon>Basidiomycota</taxon>
        <taxon>Ustilaginomycotina</taxon>
        <taxon>Malasseziomycetes</taxon>
        <taxon>Malasseziales</taxon>
        <taxon>Malasseziaceae</taxon>
        <taxon>Malassezia</taxon>
    </lineage>
</organism>
<dbReference type="PANTHER" id="PTHR19848:SF8">
    <property type="entry name" value="F-BOX AND WD REPEAT DOMAIN CONTAINING 7"/>
    <property type="match status" value="1"/>
</dbReference>
<accession>A0A0M9VNY8</accession>
<feature type="compositionally biased region" description="Basic and acidic residues" evidence="4">
    <location>
        <begin position="284"/>
        <end position="301"/>
    </location>
</feature>